<dbReference type="AlphaFoldDB" id="A0A9P8VDI9"/>
<evidence type="ECO:0000313" key="2">
    <source>
        <dbReference type="Proteomes" id="UP000770015"/>
    </source>
</evidence>
<sequence length="117" mass="13593">MGHIKDLARQFLAMLSRTTNVKEKPELKNNKADCYTRCHGLEPQLQTGPQPKSTKTVQNRWNFRPGAEFPWRFEQLVEEEENWRGTWVLEVKDMQAMDSGTVRVPRTDGNGRGGRYD</sequence>
<dbReference type="Proteomes" id="UP000770015">
    <property type="component" value="Unassembled WGS sequence"/>
</dbReference>
<evidence type="ECO:0000313" key="1">
    <source>
        <dbReference type="EMBL" id="KAH6687814.1"/>
    </source>
</evidence>
<dbReference type="EMBL" id="JAGSXJ010000010">
    <property type="protein sequence ID" value="KAH6687814.1"/>
    <property type="molecule type" value="Genomic_DNA"/>
</dbReference>
<protein>
    <submittedName>
        <fullName evidence="1">Uncharacterized protein</fullName>
    </submittedName>
</protein>
<name>A0A9P8VDI9_9PEZI</name>
<reference evidence="1" key="1">
    <citation type="journal article" date="2021" name="Nat. Commun.">
        <title>Genetic determinants of endophytism in the Arabidopsis root mycobiome.</title>
        <authorList>
            <person name="Mesny F."/>
            <person name="Miyauchi S."/>
            <person name="Thiergart T."/>
            <person name="Pickel B."/>
            <person name="Atanasova L."/>
            <person name="Karlsson M."/>
            <person name="Huettel B."/>
            <person name="Barry K.W."/>
            <person name="Haridas S."/>
            <person name="Chen C."/>
            <person name="Bauer D."/>
            <person name="Andreopoulos W."/>
            <person name="Pangilinan J."/>
            <person name="LaButti K."/>
            <person name="Riley R."/>
            <person name="Lipzen A."/>
            <person name="Clum A."/>
            <person name="Drula E."/>
            <person name="Henrissat B."/>
            <person name="Kohler A."/>
            <person name="Grigoriev I.V."/>
            <person name="Martin F.M."/>
            <person name="Hacquard S."/>
        </authorList>
    </citation>
    <scope>NUCLEOTIDE SEQUENCE</scope>
    <source>
        <strain evidence="1">MPI-SDFR-AT-0117</strain>
    </source>
</reference>
<keyword evidence="2" id="KW-1185">Reference proteome</keyword>
<proteinExistence type="predicted"/>
<gene>
    <name evidence="1" type="ORF">F5X68DRAFT_239255</name>
</gene>
<dbReference type="OrthoDB" id="4808018at2759"/>
<comment type="caution">
    <text evidence="1">The sequence shown here is derived from an EMBL/GenBank/DDBJ whole genome shotgun (WGS) entry which is preliminary data.</text>
</comment>
<organism evidence="1 2">
    <name type="scientific">Plectosphaerella plurivora</name>
    <dbReference type="NCBI Taxonomy" id="936078"/>
    <lineage>
        <taxon>Eukaryota</taxon>
        <taxon>Fungi</taxon>
        <taxon>Dikarya</taxon>
        <taxon>Ascomycota</taxon>
        <taxon>Pezizomycotina</taxon>
        <taxon>Sordariomycetes</taxon>
        <taxon>Hypocreomycetidae</taxon>
        <taxon>Glomerellales</taxon>
        <taxon>Plectosphaerellaceae</taxon>
        <taxon>Plectosphaerella</taxon>
    </lineage>
</organism>
<accession>A0A9P8VDI9</accession>